<comment type="caution">
    <text evidence="1">The sequence shown here is derived from an EMBL/GenBank/DDBJ whole genome shotgun (WGS) entry which is preliminary data.</text>
</comment>
<accession>A0A9W6X765</accession>
<evidence type="ECO:0000313" key="2">
    <source>
        <dbReference type="Proteomes" id="UP001165121"/>
    </source>
</evidence>
<protein>
    <submittedName>
        <fullName evidence="1">Unnamed protein product</fullName>
    </submittedName>
</protein>
<keyword evidence="2" id="KW-1185">Reference proteome</keyword>
<dbReference type="AlphaFoldDB" id="A0A9W6X765"/>
<dbReference type="PANTHER" id="PTHR13510">
    <property type="entry name" value="FYVE-FINGER-CONTAINING RAB5 EFFECTOR PROTEIN RABENOSYN-5-RELATED"/>
    <property type="match status" value="1"/>
</dbReference>
<dbReference type="OrthoDB" id="109483at2759"/>
<dbReference type="SUPFAM" id="SSF55961">
    <property type="entry name" value="Bet v1-like"/>
    <property type="match status" value="1"/>
</dbReference>
<gene>
    <name evidence="1" type="ORF">Pfra01_000795800</name>
</gene>
<proteinExistence type="predicted"/>
<dbReference type="EMBL" id="BSXT01000711">
    <property type="protein sequence ID" value="GMF32863.1"/>
    <property type="molecule type" value="Genomic_DNA"/>
</dbReference>
<reference evidence="1" key="1">
    <citation type="submission" date="2023-04" db="EMBL/GenBank/DDBJ databases">
        <title>Phytophthora fragariaefolia NBRC 109709.</title>
        <authorList>
            <person name="Ichikawa N."/>
            <person name="Sato H."/>
            <person name="Tonouchi N."/>
        </authorList>
    </citation>
    <scope>NUCLEOTIDE SEQUENCE</scope>
    <source>
        <strain evidence="1">NBRC 109709</strain>
    </source>
</reference>
<dbReference type="Gene3D" id="3.30.530.20">
    <property type="match status" value="1"/>
</dbReference>
<dbReference type="Proteomes" id="UP001165121">
    <property type="component" value="Unassembled WGS sequence"/>
</dbReference>
<dbReference type="InterPro" id="IPR052727">
    <property type="entry name" value="Rab4/Rab5_effector"/>
</dbReference>
<organism evidence="1 2">
    <name type="scientific">Phytophthora fragariaefolia</name>
    <dbReference type="NCBI Taxonomy" id="1490495"/>
    <lineage>
        <taxon>Eukaryota</taxon>
        <taxon>Sar</taxon>
        <taxon>Stramenopiles</taxon>
        <taxon>Oomycota</taxon>
        <taxon>Peronosporomycetes</taxon>
        <taxon>Peronosporales</taxon>
        <taxon>Peronosporaceae</taxon>
        <taxon>Phytophthora</taxon>
    </lineage>
</organism>
<dbReference type="InterPro" id="IPR023393">
    <property type="entry name" value="START-like_dom_sf"/>
</dbReference>
<dbReference type="PANTHER" id="PTHR13510:SF44">
    <property type="entry name" value="RABENOSYN-5"/>
    <property type="match status" value="1"/>
</dbReference>
<sequence>MQDQELCQDRTLQVLDRALHDFEATALWALGTNNNHDGLDQYGWKKLRSQTGVTLYADHSANDPAWVSAMRGEEWGHPLAVMAVGRMNCSLDDLLFGMTASTPAELKQRAALVDAEDVSHVDFAAIATPTEEAPFRFLGVTRYVTAVSTFRRPREYLLACGRGEVTTTSGERLGYEVNQSVTLEQWPVKDSIPRGHVIQARVLRELPDGSIGVYYKIIADAKTILPDSVVYSAMWKAVQRFWELAPRGADTKKLCCCVDNKRALRLSNLQAASRCTDPLRCRVCKTSLPDRRRKNVGSISTALTHGSSTQTYWCVLCTSWLCSKASCCEIRQLVRVDPSSLEVHQQNVTLCAKCARLVRRKSASEIARCVLQQQARALQRPPVSQRDNLHV</sequence>
<evidence type="ECO:0000313" key="1">
    <source>
        <dbReference type="EMBL" id="GMF32863.1"/>
    </source>
</evidence>
<name>A0A9W6X765_9STRA</name>